<dbReference type="InterPro" id="IPR011059">
    <property type="entry name" value="Metal-dep_hydrolase_composite"/>
</dbReference>
<accession>A0A126V4R0</accession>
<dbReference type="NCBIfam" id="TIGR00221">
    <property type="entry name" value="nagA"/>
    <property type="match status" value="1"/>
</dbReference>
<dbReference type="Gene3D" id="2.30.40.10">
    <property type="entry name" value="Urease, subunit C, domain 1"/>
    <property type="match status" value="1"/>
</dbReference>
<dbReference type="EMBL" id="CP014327">
    <property type="protein sequence ID" value="AML53288.1"/>
    <property type="molecule type" value="Genomic_DNA"/>
</dbReference>
<evidence type="ECO:0000313" key="11">
    <source>
        <dbReference type="Proteomes" id="UP000070371"/>
    </source>
</evidence>
<gene>
    <name evidence="10" type="ORF">RC74_20340</name>
</gene>
<evidence type="ECO:0000256" key="1">
    <source>
        <dbReference type="ARBA" id="ARBA00010716"/>
    </source>
</evidence>
<feature type="domain" description="Amidohydrolase-related" evidence="9">
    <location>
        <begin position="51"/>
        <end position="349"/>
    </location>
</feature>
<evidence type="ECO:0000256" key="3">
    <source>
        <dbReference type="ARBA" id="ARBA00022801"/>
    </source>
</evidence>
<dbReference type="GO" id="GO:0008448">
    <property type="term" value="F:N-acetylglucosamine-6-phosphate deacetylase activity"/>
    <property type="evidence" value="ECO:0007669"/>
    <property type="project" value="InterPro"/>
</dbReference>
<name>A0A126V4R0_9RHOB</name>
<evidence type="ECO:0000259" key="9">
    <source>
        <dbReference type="Pfam" id="PF01979"/>
    </source>
</evidence>
<comment type="cofactor">
    <cofactor evidence="8">
        <name>a divalent metal cation</name>
        <dbReference type="ChEBI" id="CHEBI:60240"/>
    </cofactor>
    <text evidence="8">Binds 1 divalent metal cation per subunit.</text>
</comment>
<dbReference type="PANTHER" id="PTHR11113:SF14">
    <property type="entry name" value="N-ACETYLGLUCOSAMINE-6-PHOSPHATE DEACETYLASE"/>
    <property type="match status" value="1"/>
</dbReference>
<dbReference type="KEGG" id="hat:RC74_20340"/>
<evidence type="ECO:0000256" key="7">
    <source>
        <dbReference type="PIRSR" id="PIRSR038994-2"/>
    </source>
</evidence>
<keyword evidence="2 8" id="KW-0479">Metal-binding</keyword>
<organism evidence="10 11">
    <name type="scientific">Falsihalocynthiibacter arcticus</name>
    <dbReference type="NCBI Taxonomy" id="1579316"/>
    <lineage>
        <taxon>Bacteria</taxon>
        <taxon>Pseudomonadati</taxon>
        <taxon>Pseudomonadota</taxon>
        <taxon>Alphaproteobacteria</taxon>
        <taxon>Rhodobacterales</taxon>
        <taxon>Roseobacteraceae</taxon>
        <taxon>Falsihalocynthiibacter</taxon>
    </lineage>
</organism>
<dbReference type="GO" id="GO:0046872">
    <property type="term" value="F:metal ion binding"/>
    <property type="evidence" value="ECO:0007669"/>
    <property type="project" value="UniProtKB-KW"/>
</dbReference>
<dbReference type="GO" id="GO:0006046">
    <property type="term" value="P:N-acetylglucosamine catabolic process"/>
    <property type="evidence" value="ECO:0007669"/>
    <property type="project" value="TreeGrafter"/>
</dbReference>
<evidence type="ECO:0000256" key="5">
    <source>
        <dbReference type="PIRNR" id="PIRNR038994"/>
    </source>
</evidence>
<keyword evidence="4 5" id="KW-0119">Carbohydrate metabolism</keyword>
<proteinExistence type="inferred from homology"/>
<sequence length="377" mass="40150">MMALWLQPEKLFTGHEILTHASLRVEEGVIVEIASSPLPKDVNARPIKGLLTPGYVDLQVNGGGDVLLNQTPTREGMQTIAKAHRRFGTVAIMPTVITDGPDVMDAVAKAAVTAQGDRGIMGLHIEGPHISLERRGTHLGAFVRPMDERTLLVVARLRKAGIPVMITLAPEATKPEYISQLAALGAVVSLGHTAATAEQMAVAIKAGARCATHLFNAMSPMLGREPGAVGSVINSELYSGIICDGYHVADEMIGLAIRARPIRDRMFLVSDAMATVGGQDHFELYGKNIYLRDGMLVNSEGSLAGAHVTQAEGVKRLVERTGTPLLEALKMATSTPAACMGLPHLGQLEGRVLEDVLVLHDDLTVRGTLAEFTGETV</sequence>
<comment type="similarity">
    <text evidence="1 5">Belongs to the metallo-dependent hydrolases superfamily. NagA family.</text>
</comment>
<reference evidence="10 11" key="1">
    <citation type="submission" date="2016-02" db="EMBL/GenBank/DDBJ databases">
        <title>Complete genome sequence of Halocynthiibacter arcticus PAMC 20958t from arctic marine sediment.</title>
        <authorList>
            <person name="Lee Y.M."/>
            <person name="Baek K."/>
            <person name="Lee H.K."/>
            <person name="Shin S.C."/>
        </authorList>
    </citation>
    <scope>NUCLEOTIDE SEQUENCE [LARGE SCALE GENOMIC DNA]</scope>
    <source>
        <strain evidence="10">PAMC 20958</strain>
    </source>
</reference>
<keyword evidence="3 5" id="KW-0378">Hydrolase</keyword>
<feature type="binding site" evidence="7">
    <location>
        <position position="247"/>
    </location>
    <ligand>
        <name>substrate</name>
    </ligand>
</feature>
<feature type="active site" description="Proton donor/acceptor" evidence="6">
    <location>
        <position position="271"/>
    </location>
</feature>
<dbReference type="AlphaFoldDB" id="A0A126V4R0"/>
<dbReference type="InterPro" id="IPR006680">
    <property type="entry name" value="Amidohydro-rel"/>
</dbReference>
<evidence type="ECO:0000256" key="4">
    <source>
        <dbReference type="ARBA" id="ARBA00023277"/>
    </source>
</evidence>
<evidence type="ECO:0000256" key="6">
    <source>
        <dbReference type="PIRSR" id="PIRSR038994-1"/>
    </source>
</evidence>
<evidence type="ECO:0000256" key="2">
    <source>
        <dbReference type="ARBA" id="ARBA00022723"/>
    </source>
</evidence>
<dbReference type="InterPro" id="IPR032466">
    <property type="entry name" value="Metal_Hydrolase"/>
</dbReference>
<dbReference type="STRING" id="1579316.RC74_20340"/>
<feature type="binding site" evidence="7">
    <location>
        <position position="137"/>
    </location>
    <ligand>
        <name>substrate</name>
    </ligand>
</feature>
<feature type="binding site" evidence="8">
    <location>
        <position position="213"/>
    </location>
    <ligand>
        <name>Zn(2+)</name>
        <dbReference type="ChEBI" id="CHEBI:29105"/>
    </ligand>
</feature>
<dbReference type="PIRSF" id="PIRSF038994">
    <property type="entry name" value="NagA"/>
    <property type="match status" value="1"/>
</dbReference>
<dbReference type="OrthoDB" id="9776488at2"/>
<protein>
    <submittedName>
        <fullName evidence="10">N-acetylglucosamine-6-phosphate deacetylase</fullName>
    </submittedName>
</protein>
<dbReference type="Pfam" id="PF01979">
    <property type="entry name" value="Amidohydro_1"/>
    <property type="match status" value="1"/>
</dbReference>
<dbReference type="RefSeq" id="WP_039003278.1">
    <property type="nucleotide sequence ID" value="NZ_CP014327.1"/>
</dbReference>
<dbReference type="Gene3D" id="3.20.20.140">
    <property type="entry name" value="Metal-dependent hydrolases"/>
    <property type="match status" value="1"/>
</dbReference>
<keyword evidence="11" id="KW-1185">Reference proteome</keyword>
<dbReference type="PANTHER" id="PTHR11113">
    <property type="entry name" value="N-ACETYLGLUCOSAMINE-6-PHOSPHATE DEACETYLASE"/>
    <property type="match status" value="1"/>
</dbReference>
<evidence type="ECO:0000313" key="10">
    <source>
        <dbReference type="EMBL" id="AML53288.1"/>
    </source>
</evidence>
<evidence type="ECO:0000256" key="8">
    <source>
        <dbReference type="PIRSR" id="PIRSR038994-3"/>
    </source>
</evidence>
<feature type="binding site" evidence="7">
    <location>
        <begin position="216"/>
        <end position="217"/>
    </location>
    <ligand>
        <name>substrate</name>
    </ligand>
</feature>
<dbReference type="SUPFAM" id="SSF51556">
    <property type="entry name" value="Metallo-dependent hydrolases"/>
    <property type="match status" value="1"/>
</dbReference>
<feature type="binding site" evidence="7">
    <location>
        <position position="224"/>
    </location>
    <ligand>
        <name>substrate</name>
    </ligand>
</feature>
<feature type="binding site" evidence="8">
    <location>
        <position position="126"/>
    </location>
    <ligand>
        <name>Zn(2+)</name>
        <dbReference type="ChEBI" id="CHEBI:29105"/>
    </ligand>
</feature>
<feature type="binding site" evidence="7">
    <location>
        <begin position="303"/>
        <end position="305"/>
    </location>
    <ligand>
        <name>substrate</name>
    </ligand>
</feature>
<dbReference type="Proteomes" id="UP000070371">
    <property type="component" value="Chromosome"/>
</dbReference>
<dbReference type="InterPro" id="IPR003764">
    <property type="entry name" value="GlcNAc_6-P_deAcase"/>
</dbReference>
<feature type="binding site" evidence="8">
    <location>
        <position position="192"/>
    </location>
    <ligand>
        <name>Zn(2+)</name>
        <dbReference type="ChEBI" id="CHEBI:29105"/>
    </ligand>
</feature>